<dbReference type="InterPro" id="IPR013078">
    <property type="entry name" value="His_Pase_superF_clade-1"/>
</dbReference>
<evidence type="ECO:0000313" key="2">
    <source>
        <dbReference type="Proteomes" id="UP000477083"/>
    </source>
</evidence>
<sequence length="171" mass="18176">MRVIASLGWPAGTTRIIASAERRARETAAYLAESLGLTVEIAEGMGEIDRSATGHVPHARHEELASALFAHPEDSIEGWERAVDAQARAADALCRLLTPVRAGGTCPDRQVGDLLLVGHGGIGTLLWCHLAGRLISRAEDQPHGGGQVWAVTLPDLVPVHSWRAMETVAGL</sequence>
<comment type="caution">
    <text evidence="1">The sequence shown here is derived from an EMBL/GenBank/DDBJ whole genome shotgun (WGS) entry which is preliminary data.</text>
</comment>
<dbReference type="AlphaFoldDB" id="A0A6L8VJ61"/>
<protein>
    <submittedName>
        <fullName evidence="1">Histidine phosphatase family protein</fullName>
    </submittedName>
</protein>
<dbReference type="InterPro" id="IPR029033">
    <property type="entry name" value="His_PPase_superfam"/>
</dbReference>
<dbReference type="OrthoDB" id="34197at2"/>
<name>A0A6L8VJ61_9RHOB</name>
<reference evidence="1 2" key="1">
    <citation type="submission" date="2020-01" db="EMBL/GenBank/DDBJ databases">
        <title>Frigidibacter albus SP32T (=CGMCC 1.13995T).</title>
        <authorList>
            <person name="Liao X."/>
        </authorList>
    </citation>
    <scope>NUCLEOTIDE SEQUENCE [LARGE SCALE GENOMIC DNA]</scope>
    <source>
        <strain evidence="1 2">SP32</strain>
    </source>
</reference>
<gene>
    <name evidence="1" type="ORF">GS660_13600</name>
</gene>
<evidence type="ECO:0000313" key="1">
    <source>
        <dbReference type="EMBL" id="MZQ90124.1"/>
    </source>
</evidence>
<organism evidence="1 2">
    <name type="scientific">Frigidibacter albus</name>
    <dbReference type="NCBI Taxonomy" id="1465486"/>
    <lineage>
        <taxon>Bacteria</taxon>
        <taxon>Pseudomonadati</taxon>
        <taxon>Pseudomonadota</taxon>
        <taxon>Alphaproteobacteria</taxon>
        <taxon>Rhodobacterales</taxon>
        <taxon>Paracoccaceae</taxon>
        <taxon>Frigidibacter</taxon>
    </lineage>
</organism>
<dbReference type="EMBL" id="WWNR01000008">
    <property type="protein sequence ID" value="MZQ90124.1"/>
    <property type="molecule type" value="Genomic_DNA"/>
</dbReference>
<proteinExistence type="predicted"/>
<dbReference type="Pfam" id="PF00300">
    <property type="entry name" value="His_Phos_1"/>
    <property type="match status" value="1"/>
</dbReference>
<keyword evidence="2" id="KW-1185">Reference proteome</keyword>
<accession>A0A6L8VJ61</accession>
<dbReference type="SUPFAM" id="SSF53254">
    <property type="entry name" value="Phosphoglycerate mutase-like"/>
    <property type="match status" value="1"/>
</dbReference>
<dbReference type="Proteomes" id="UP000477083">
    <property type="component" value="Unassembled WGS sequence"/>
</dbReference>
<dbReference type="Gene3D" id="3.40.50.1240">
    <property type="entry name" value="Phosphoglycerate mutase-like"/>
    <property type="match status" value="1"/>
</dbReference>